<dbReference type="SUPFAM" id="SSF63737">
    <property type="entry name" value="Leukotriene A4 hydrolase N-terminal domain"/>
    <property type="match status" value="1"/>
</dbReference>
<reference evidence="18 19" key="1">
    <citation type="journal article" date="2012" name="Mol. Biol. Evol.">
        <title>Genome reduction and co-evolution between the primary and secondary bacterial symbionts of psyllids.</title>
        <authorList>
            <person name="Sloan D.B."/>
            <person name="Moran N.A."/>
        </authorList>
    </citation>
    <scope>NUCLEOTIDE SEQUENCE [LARGE SCALE GENOMIC DNA]</scope>
    <source>
        <strain evidence="18">Hcub_S</strain>
    </source>
</reference>
<dbReference type="Gene3D" id="1.25.50.10">
    <property type="entry name" value="Peptidase M1, alanyl aminopeptidase, C-terminal domain"/>
    <property type="match status" value="1"/>
</dbReference>
<evidence type="ECO:0000313" key="18">
    <source>
        <dbReference type="EMBL" id="AFP85812.1"/>
    </source>
</evidence>
<evidence type="ECO:0000259" key="14">
    <source>
        <dbReference type="Pfam" id="PF01433"/>
    </source>
</evidence>
<feature type="domain" description="Aminopeptidase N-like N-terminal" evidence="17">
    <location>
        <begin position="25"/>
        <end position="186"/>
    </location>
</feature>
<dbReference type="PATRIC" id="fig|134287.3.peg.496"/>
<dbReference type="Pfam" id="PF17900">
    <property type="entry name" value="Peptidase_M1_N"/>
    <property type="match status" value="1"/>
</dbReference>
<dbReference type="MEROPS" id="M01.005"/>
<comment type="function">
    <text evidence="12">Aminopeptidase N is involved in the degradation of intracellular peptides generated by protein breakdown during normal growth as well as in response to nutrient starvation.</text>
</comment>
<dbReference type="PANTHER" id="PTHR46322">
    <property type="entry name" value="PUROMYCIN-SENSITIVE AMINOPEPTIDASE"/>
    <property type="match status" value="1"/>
</dbReference>
<dbReference type="Pfam" id="PF01433">
    <property type="entry name" value="Peptidase_M1"/>
    <property type="match status" value="1"/>
</dbReference>
<name>J3TGZ8_9ENTR</name>
<dbReference type="GO" id="GO:0008270">
    <property type="term" value="F:zinc ion binding"/>
    <property type="evidence" value="ECO:0007669"/>
    <property type="project" value="InterPro"/>
</dbReference>
<evidence type="ECO:0000256" key="12">
    <source>
        <dbReference type="ARBA" id="ARBA00059739"/>
    </source>
</evidence>
<comment type="cofactor">
    <cofactor evidence="2">
        <name>Zn(2+)</name>
        <dbReference type="ChEBI" id="CHEBI:29105"/>
    </cofactor>
</comment>
<dbReference type="GO" id="GO:0006508">
    <property type="term" value="P:proteolysis"/>
    <property type="evidence" value="ECO:0007669"/>
    <property type="project" value="UniProtKB-UniRule"/>
</dbReference>
<dbReference type="FunFam" id="2.60.40.1730:FF:000005">
    <property type="entry name" value="Aminopeptidase N"/>
    <property type="match status" value="1"/>
</dbReference>
<proteinExistence type="inferred from homology"/>
<dbReference type="Gene3D" id="3.30.2010.30">
    <property type="match status" value="1"/>
</dbReference>
<dbReference type="OrthoDB" id="100605at2"/>
<dbReference type="CDD" id="cd09600">
    <property type="entry name" value="M1_APN"/>
    <property type="match status" value="1"/>
</dbReference>
<dbReference type="FunFam" id="3.30.2010.30:FF:000002">
    <property type="entry name" value="Putative aminopeptidase N"/>
    <property type="match status" value="1"/>
</dbReference>
<dbReference type="AlphaFoldDB" id="J3TGZ8"/>
<feature type="domain" description="Peptidase M1 alanyl aminopeptidase Ig-like fold" evidence="15">
    <location>
        <begin position="444"/>
        <end position="544"/>
    </location>
</feature>
<keyword evidence="9" id="KW-0378">Hydrolase</keyword>
<evidence type="ECO:0000256" key="3">
    <source>
        <dbReference type="ARBA" id="ARBA00010136"/>
    </source>
</evidence>
<keyword evidence="7" id="KW-0645">Protease</keyword>
<feature type="domain" description="Peptidase M1 alanyl aminopeptidase C-terminal" evidence="16">
    <location>
        <begin position="548"/>
        <end position="869"/>
    </location>
</feature>
<evidence type="ECO:0000256" key="4">
    <source>
        <dbReference type="ARBA" id="ARBA00012564"/>
    </source>
</evidence>
<keyword evidence="11" id="KW-0482">Metalloprotease</keyword>
<evidence type="ECO:0000259" key="15">
    <source>
        <dbReference type="Pfam" id="PF11940"/>
    </source>
</evidence>
<dbReference type="InterPro" id="IPR035414">
    <property type="entry name" value="Peptidase_M1_pepN_Ig-like"/>
</dbReference>
<evidence type="ECO:0000256" key="1">
    <source>
        <dbReference type="ARBA" id="ARBA00000098"/>
    </source>
</evidence>
<feature type="domain" description="Peptidase M1 membrane alanine aminopeptidase" evidence="14">
    <location>
        <begin position="225"/>
        <end position="438"/>
    </location>
</feature>
<dbReference type="FunFam" id="2.60.40.1840:FF:000001">
    <property type="entry name" value="Aminopeptidase N"/>
    <property type="match status" value="1"/>
</dbReference>
<keyword evidence="6 18" id="KW-0031">Aminopeptidase</keyword>
<gene>
    <name evidence="18" type="ORF">A35E_00523</name>
</gene>
<dbReference type="FunFam" id="1.10.390.10:FF:000002">
    <property type="entry name" value="Aminopeptidase N"/>
    <property type="match status" value="1"/>
</dbReference>
<keyword evidence="19" id="KW-1185">Reference proteome</keyword>
<dbReference type="Gene3D" id="2.60.40.1730">
    <property type="entry name" value="tricorn interacting facor f3 domain"/>
    <property type="match status" value="1"/>
</dbReference>
<evidence type="ECO:0000256" key="11">
    <source>
        <dbReference type="ARBA" id="ARBA00023049"/>
    </source>
</evidence>
<dbReference type="Proteomes" id="UP000003937">
    <property type="component" value="Chromosome"/>
</dbReference>
<evidence type="ECO:0000256" key="7">
    <source>
        <dbReference type="ARBA" id="ARBA00022670"/>
    </source>
</evidence>
<dbReference type="KEGG" id="sehc:A35E_00523"/>
<dbReference type="InterPro" id="IPR045357">
    <property type="entry name" value="Aminopeptidase_N-like_N"/>
</dbReference>
<dbReference type="EMBL" id="CP003547">
    <property type="protein sequence ID" value="AFP85812.1"/>
    <property type="molecule type" value="Genomic_DNA"/>
</dbReference>
<evidence type="ECO:0000256" key="10">
    <source>
        <dbReference type="ARBA" id="ARBA00022833"/>
    </source>
</evidence>
<evidence type="ECO:0000256" key="8">
    <source>
        <dbReference type="ARBA" id="ARBA00022723"/>
    </source>
</evidence>
<comment type="catalytic activity">
    <reaction evidence="1">
        <text>Release of an N-terminal amino acid, Xaa-|-Yaa- from a peptide, amide or arylamide. Xaa is preferably Ala, but may be most amino acids including Pro (slow action). When a terminal hydrophobic residue is followed by a prolyl residue, the two may be released as an intact Xaa-Pro dipeptide.</text>
        <dbReference type="EC" id="3.4.11.2"/>
    </reaction>
</comment>
<dbReference type="GO" id="GO:0008237">
    <property type="term" value="F:metallopeptidase activity"/>
    <property type="evidence" value="ECO:0007669"/>
    <property type="project" value="UniProtKB-UniRule"/>
</dbReference>
<dbReference type="InterPro" id="IPR038438">
    <property type="entry name" value="PepN_Ig-like_sf"/>
</dbReference>
<evidence type="ECO:0000256" key="9">
    <source>
        <dbReference type="ARBA" id="ARBA00022801"/>
    </source>
</evidence>
<dbReference type="InterPro" id="IPR014782">
    <property type="entry name" value="Peptidase_M1_dom"/>
</dbReference>
<dbReference type="HOGENOM" id="CLU_007993_2_0_6"/>
<dbReference type="InterPro" id="IPR012779">
    <property type="entry name" value="Peptidase_M1_pepN"/>
</dbReference>
<dbReference type="GO" id="GO:0016285">
    <property type="term" value="F:alanyl aminopeptidase activity"/>
    <property type="evidence" value="ECO:0007669"/>
    <property type="project" value="UniProtKB-EC"/>
</dbReference>
<organism evidence="18 19">
    <name type="scientific">secondary endosymbiont of Heteropsylla cubana</name>
    <dbReference type="NCBI Taxonomy" id="134287"/>
    <lineage>
        <taxon>Bacteria</taxon>
        <taxon>Pseudomonadati</taxon>
        <taxon>Pseudomonadota</taxon>
        <taxon>Gammaproteobacteria</taxon>
        <taxon>Enterobacterales</taxon>
        <taxon>Enterobacteriaceae</taxon>
        <taxon>aphid secondary symbionts</taxon>
    </lineage>
</organism>
<dbReference type="InterPro" id="IPR024601">
    <property type="entry name" value="Peptidase_M1_pepN_C"/>
</dbReference>
<sequence>MMQQQKEKYRHDYRATDYTITNIHLDFDLNADITTVTAISTVVLQGKAGTPLVLNGKDLRLINLQIDGKEPTRYRLEEDILIIEELPNTFTLTVKTLIYPKNNTALDGLYLSKKTICTQCEAEGFRHITFYLDRPDVLARFTTRILADKKQYPYLLSNGNLVNFGDTGEGKHWVVWEDPFPKPSYLFALVAGNFDVLQDKFITCSGREVKLEIFVDCGNLERADWAMASLKRAMRWDETRFGFEYDLDIYMIVAVDFFNMGAMENKGLNIFNAKYVLARMDTATDIDYLNIERVIGHEYFHNWTGNRITCRDWFQLSLKEGLTVFRDQEFSSDIGSRVVNRINNVRIMRSEQFAEDASPMAHPIRPDKVIEINNFYTLTVYEKGAEVIRMLHTLLGEEKFQAGMRYYVSRHDGNAVTCEDFLVSMEEAVKIDLTLFRRWYSQSGTPLLTVRDDYNNTLNQYTLYVTQKTLPTLDQPEKKSLHIPLDIELYDVHGAVIPLQYNGVMLNKILNINESIQSFTFDRVPSRPIPSLLRNFSAPVRVDYPYRDKELITLMLFSTNDFSRWDATQSLLSIYVRLNVTLYQTGNSLNLPLHIVDAFRKILSNPGLDPALVAEIIMLPTENEMASWFDCVDPIAIHHVRNVLTIWIANELRDEFLTVYRSNPRGIYRIEHRDIGLRALRNCCLYYLAFGDEKLAVHLITEQYHQADNMTDTLAAIVAATAAQLPCQNQLLTQFDDRWYQDGLVMDKWFKVQATSPAPDVLYKVKTLLNHRSFNLKNPNRVRALIGAFSSNNPAAFHEVNGNGYAFLVEILTDLNIYNPQLSSIMVEPLIRVKRYNLERQKLMYSALEDLKNLENLSGDLFEKVSKALTKV</sequence>
<keyword evidence="10" id="KW-0862">Zinc</keyword>
<dbReference type="InterPro" id="IPR037144">
    <property type="entry name" value="Peptidase_M1_pepN_C_sf"/>
</dbReference>
<evidence type="ECO:0000259" key="17">
    <source>
        <dbReference type="Pfam" id="PF17900"/>
    </source>
</evidence>
<keyword evidence="8" id="KW-0479">Metal-binding</keyword>
<evidence type="ECO:0000313" key="19">
    <source>
        <dbReference type="Proteomes" id="UP000003937"/>
    </source>
</evidence>
<evidence type="ECO:0000256" key="13">
    <source>
        <dbReference type="NCBIfam" id="TIGR02414"/>
    </source>
</evidence>
<accession>J3TGZ8</accession>
<evidence type="ECO:0000256" key="6">
    <source>
        <dbReference type="ARBA" id="ARBA00022438"/>
    </source>
</evidence>
<dbReference type="InterPro" id="IPR001930">
    <property type="entry name" value="Peptidase_M1"/>
</dbReference>
<dbReference type="Gene3D" id="2.60.40.1840">
    <property type="match status" value="1"/>
</dbReference>
<comment type="similarity">
    <text evidence="3">Belongs to the peptidase M1 family.</text>
</comment>
<protein>
    <recommendedName>
        <fullName evidence="5 13">Aminopeptidase N</fullName>
        <ecNumber evidence="4 13">3.4.11.2</ecNumber>
    </recommendedName>
</protein>
<dbReference type="PRINTS" id="PR00756">
    <property type="entry name" value="ALADIPTASE"/>
</dbReference>
<evidence type="ECO:0000256" key="2">
    <source>
        <dbReference type="ARBA" id="ARBA00001947"/>
    </source>
</evidence>
<dbReference type="Pfam" id="PF17432">
    <property type="entry name" value="DUF3458_C"/>
    <property type="match status" value="1"/>
</dbReference>
<dbReference type="NCBIfam" id="TIGR02414">
    <property type="entry name" value="pepN_proteo"/>
    <property type="match status" value="1"/>
</dbReference>
<dbReference type="SUPFAM" id="SSF55486">
    <property type="entry name" value="Metalloproteases ('zincins'), catalytic domain"/>
    <property type="match status" value="1"/>
</dbReference>
<evidence type="ECO:0000259" key="16">
    <source>
        <dbReference type="Pfam" id="PF17432"/>
    </source>
</evidence>
<dbReference type="InterPro" id="IPR042097">
    <property type="entry name" value="Aminopeptidase_N-like_N_sf"/>
</dbReference>
<dbReference type="RefSeq" id="WP_014889109.1">
    <property type="nucleotide sequence ID" value="NC_018420.1"/>
</dbReference>
<dbReference type="STRING" id="134287.A35E_00523"/>
<dbReference type="EC" id="3.4.11.2" evidence="4 13"/>
<evidence type="ECO:0000256" key="5">
    <source>
        <dbReference type="ARBA" id="ARBA00015611"/>
    </source>
</evidence>
<dbReference type="Gene3D" id="1.10.390.10">
    <property type="entry name" value="Neutral Protease Domain 2"/>
    <property type="match status" value="1"/>
</dbReference>
<dbReference type="PANTHER" id="PTHR46322:SF1">
    <property type="entry name" value="PUROMYCIN-SENSITIVE AMINOPEPTIDASE"/>
    <property type="match status" value="1"/>
</dbReference>
<dbReference type="Pfam" id="PF11940">
    <property type="entry name" value="DUF3458"/>
    <property type="match status" value="1"/>
</dbReference>
<dbReference type="InterPro" id="IPR027268">
    <property type="entry name" value="Peptidase_M4/M1_CTD_sf"/>
</dbReference>